<accession>G2YP49</accession>
<dbReference type="Proteomes" id="UP000008177">
    <property type="component" value="Unplaced contigs"/>
</dbReference>
<reference evidence="2" key="1">
    <citation type="journal article" date="2011" name="PLoS Genet.">
        <title>Genomic analysis of the necrotrophic fungal pathogens Sclerotinia sclerotiorum and Botrytis cinerea.</title>
        <authorList>
            <person name="Amselem J."/>
            <person name="Cuomo C.A."/>
            <person name="van Kan J.A."/>
            <person name="Viaud M."/>
            <person name="Benito E.P."/>
            <person name="Couloux A."/>
            <person name="Coutinho P.M."/>
            <person name="de Vries R.P."/>
            <person name="Dyer P.S."/>
            <person name="Fillinger S."/>
            <person name="Fournier E."/>
            <person name="Gout L."/>
            <person name="Hahn M."/>
            <person name="Kohn L."/>
            <person name="Lapalu N."/>
            <person name="Plummer K.M."/>
            <person name="Pradier J.M."/>
            <person name="Quevillon E."/>
            <person name="Sharon A."/>
            <person name="Simon A."/>
            <person name="ten Have A."/>
            <person name="Tudzynski B."/>
            <person name="Tudzynski P."/>
            <person name="Wincker P."/>
            <person name="Andrew M."/>
            <person name="Anthouard V."/>
            <person name="Beever R.E."/>
            <person name="Beffa R."/>
            <person name="Benoit I."/>
            <person name="Bouzid O."/>
            <person name="Brault B."/>
            <person name="Chen Z."/>
            <person name="Choquer M."/>
            <person name="Collemare J."/>
            <person name="Cotton P."/>
            <person name="Danchin E.G."/>
            <person name="Da Silva C."/>
            <person name="Gautier A."/>
            <person name="Giraud C."/>
            <person name="Giraud T."/>
            <person name="Gonzalez C."/>
            <person name="Grossetete S."/>
            <person name="Guldener U."/>
            <person name="Henrissat B."/>
            <person name="Howlett B.J."/>
            <person name="Kodira C."/>
            <person name="Kretschmer M."/>
            <person name="Lappartient A."/>
            <person name="Leroch M."/>
            <person name="Levis C."/>
            <person name="Mauceli E."/>
            <person name="Neuveglise C."/>
            <person name="Oeser B."/>
            <person name="Pearson M."/>
            <person name="Poulain J."/>
            <person name="Poussereau N."/>
            <person name="Quesneville H."/>
            <person name="Rascle C."/>
            <person name="Schumacher J."/>
            <person name="Segurens B."/>
            <person name="Sexton A."/>
            <person name="Silva E."/>
            <person name="Sirven C."/>
            <person name="Soanes D.M."/>
            <person name="Talbot N.J."/>
            <person name="Templeton M."/>
            <person name="Yandava C."/>
            <person name="Yarden O."/>
            <person name="Zeng Q."/>
            <person name="Rollins J.A."/>
            <person name="Lebrun M.H."/>
            <person name="Dickman M."/>
        </authorList>
    </citation>
    <scope>NUCLEOTIDE SEQUENCE [LARGE SCALE GENOMIC DNA]</scope>
    <source>
        <strain evidence="2">T4</strain>
    </source>
</reference>
<dbReference type="EMBL" id="FQ790347">
    <property type="protein sequence ID" value="CCD53397.1"/>
    <property type="molecule type" value="Genomic_DNA"/>
</dbReference>
<evidence type="ECO:0000313" key="2">
    <source>
        <dbReference type="Proteomes" id="UP000008177"/>
    </source>
</evidence>
<dbReference type="OrthoDB" id="3352776at2759"/>
<proteinExistence type="predicted"/>
<protein>
    <submittedName>
        <fullName evidence="1">Uncharacterized protein</fullName>
    </submittedName>
</protein>
<sequence length="345" mass="38885">MVNVKQGKQGISFWSEWDNVMLSSSFPSRRETEINELGPTDCGTPVSEWYTGEWHCNTAILDDVNLECLAIQFTLLPVRTYNIICCQYWDDLEDPESCKPPLSSACQTLTKALCVQLMLQSLHSGKGSSGANYIKLHSKATLNYTTQYRVASPQPPSDFKNPMQRGESDSLIAHQLHYLELRSMFLGREELRKEAVAFCQAFVDGILPEIILSSHFSSSPRITEHGPENPELPFLGKTFTGRKFDSSDNQTCDDYFNILSRTLEFQLSPSTFPSPDSFIVDETCEIQGKKGVVSVVGGATFKSLKTGKTWDEQFMYRLSEFDEKGKIGHWEIWADTLSAWNAVHS</sequence>
<evidence type="ECO:0000313" key="1">
    <source>
        <dbReference type="EMBL" id="CCD53397.1"/>
    </source>
</evidence>
<gene>
    <name evidence="1" type="ORF">BofuT4_P134420.1</name>
</gene>
<dbReference type="HOGENOM" id="CLU_804089_0_0_1"/>
<dbReference type="eggNOG" id="ENOG502SDPH">
    <property type="taxonomic scope" value="Eukaryota"/>
</dbReference>
<dbReference type="InParanoid" id="G2YP49"/>
<dbReference type="AlphaFoldDB" id="G2YP49"/>
<organism evidence="1 2">
    <name type="scientific">Botryotinia fuckeliana (strain T4)</name>
    <name type="common">Noble rot fungus</name>
    <name type="synonym">Botrytis cinerea</name>
    <dbReference type="NCBI Taxonomy" id="999810"/>
    <lineage>
        <taxon>Eukaryota</taxon>
        <taxon>Fungi</taxon>
        <taxon>Dikarya</taxon>
        <taxon>Ascomycota</taxon>
        <taxon>Pezizomycotina</taxon>
        <taxon>Leotiomycetes</taxon>
        <taxon>Helotiales</taxon>
        <taxon>Sclerotiniaceae</taxon>
        <taxon>Botrytis</taxon>
    </lineage>
</organism>
<name>G2YP49_BOTF4</name>